<keyword evidence="3" id="KW-0539">Nucleus</keyword>
<reference evidence="8 9" key="1">
    <citation type="journal article" date="2016" name="Proc. Natl. Acad. Sci. U.S.A.">
        <title>Comparative genomics of biotechnologically important yeasts.</title>
        <authorList>
            <person name="Riley R."/>
            <person name="Haridas S."/>
            <person name="Wolfe K.H."/>
            <person name="Lopes M.R."/>
            <person name="Hittinger C.T."/>
            <person name="Goeker M."/>
            <person name="Salamov A.A."/>
            <person name="Wisecaver J.H."/>
            <person name="Long T.M."/>
            <person name="Calvey C.H."/>
            <person name="Aerts A.L."/>
            <person name="Barry K.W."/>
            <person name="Choi C."/>
            <person name="Clum A."/>
            <person name="Coughlan A.Y."/>
            <person name="Deshpande S."/>
            <person name="Douglass A.P."/>
            <person name="Hanson S.J."/>
            <person name="Klenk H.-P."/>
            <person name="LaButti K.M."/>
            <person name="Lapidus A."/>
            <person name="Lindquist E.A."/>
            <person name="Lipzen A.M."/>
            <person name="Meier-Kolthoff J.P."/>
            <person name="Ohm R.A."/>
            <person name="Otillar R.P."/>
            <person name="Pangilinan J.L."/>
            <person name="Peng Y."/>
            <person name="Rokas A."/>
            <person name="Rosa C.A."/>
            <person name="Scheuner C."/>
            <person name="Sibirny A.A."/>
            <person name="Slot J.C."/>
            <person name="Stielow J.B."/>
            <person name="Sun H."/>
            <person name="Kurtzman C.P."/>
            <person name="Blackwell M."/>
            <person name="Grigoriev I.V."/>
            <person name="Jeffries T.W."/>
        </authorList>
    </citation>
    <scope>NUCLEOTIDE SEQUENCE [LARGE SCALE GENOMIC DNA]</scope>
    <source>
        <strain evidence="9">ATCC 18201 / CBS 1600 / BCRC 20928 / JCM 3617 / NBRC 0987 / NRRL Y-1542</strain>
    </source>
</reference>
<name>A0A1E4S0N0_CYBJN</name>
<evidence type="ECO:0000259" key="7">
    <source>
        <dbReference type="Pfam" id="PF00808"/>
    </source>
</evidence>
<sequence length="217" mass="24307">MPPKGWRKNSDGSYPVSTKERDMISIEDILFPKATVNKLARAILPEGGLISKDSSTALQRSSTVFVSYLLVHARQHAKQFDRKTIGPQDIINALEKAEFSSFIPSVSEELDSFQARKDAQKKKKREEKLAQALAQSQTQVTAQSDVVPDQKMKEASEETIDEQEDNGNETVEEVDSMETLDNEETQIEETRGPVSKKLKSDSREDTVSDAETESQQE</sequence>
<dbReference type="CDD" id="cd22928">
    <property type="entry name" value="HFD_POLE3_DPB4"/>
    <property type="match status" value="1"/>
</dbReference>
<protein>
    <recommendedName>
        <fullName evidence="4">DNA polymerase epsilon subunit D</fullName>
    </recommendedName>
    <alternativeName>
        <fullName evidence="5">DNA polymerase II subunit D</fullName>
    </alternativeName>
</protein>
<evidence type="ECO:0000313" key="9">
    <source>
        <dbReference type="Proteomes" id="UP000094389"/>
    </source>
</evidence>
<dbReference type="InterPro" id="IPR003958">
    <property type="entry name" value="CBFA_NFYB_domain"/>
</dbReference>
<evidence type="ECO:0000256" key="5">
    <source>
        <dbReference type="ARBA" id="ARBA00042096"/>
    </source>
</evidence>
<dbReference type="GO" id="GO:0031490">
    <property type="term" value="F:chromatin DNA binding"/>
    <property type="evidence" value="ECO:0007669"/>
    <property type="project" value="TreeGrafter"/>
</dbReference>
<dbReference type="PANTHER" id="PTHR46172:SF1">
    <property type="entry name" value="DNA POLYMERASE EPSILON SUBUNIT 3"/>
    <property type="match status" value="1"/>
</dbReference>
<evidence type="ECO:0000256" key="4">
    <source>
        <dbReference type="ARBA" id="ARBA00039775"/>
    </source>
</evidence>
<dbReference type="InterPro" id="IPR051377">
    <property type="entry name" value="DNA_Pol-Epsilon_Subunit"/>
</dbReference>
<proteinExistence type="predicted"/>
<dbReference type="GO" id="GO:0008623">
    <property type="term" value="C:CHRAC"/>
    <property type="evidence" value="ECO:0007669"/>
    <property type="project" value="TreeGrafter"/>
</dbReference>
<dbReference type="RefSeq" id="XP_020070091.1">
    <property type="nucleotide sequence ID" value="XM_020215218.1"/>
</dbReference>
<feature type="compositionally biased region" description="Polar residues" evidence="6">
    <location>
        <begin position="135"/>
        <end position="144"/>
    </location>
</feature>
<dbReference type="GO" id="GO:0006974">
    <property type="term" value="P:DNA damage response"/>
    <property type="evidence" value="ECO:0007669"/>
    <property type="project" value="TreeGrafter"/>
</dbReference>
<dbReference type="GO" id="GO:0008622">
    <property type="term" value="C:epsilon DNA polymerase complex"/>
    <property type="evidence" value="ECO:0007669"/>
    <property type="project" value="TreeGrafter"/>
</dbReference>
<dbReference type="Gene3D" id="1.10.20.10">
    <property type="entry name" value="Histone, subunit A"/>
    <property type="match status" value="1"/>
</dbReference>
<evidence type="ECO:0000256" key="1">
    <source>
        <dbReference type="ARBA" id="ARBA00004123"/>
    </source>
</evidence>
<gene>
    <name evidence="8" type="ORF">CYBJADRAFT_168116</name>
</gene>
<dbReference type="InterPro" id="IPR009072">
    <property type="entry name" value="Histone-fold"/>
</dbReference>
<organism evidence="8 9">
    <name type="scientific">Cyberlindnera jadinii (strain ATCC 18201 / CBS 1600 / BCRC 20928 / JCM 3617 / NBRC 0987 / NRRL Y-1542)</name>
    <name type="common">Torula yeast</name>
    <name type="synonym">Candida utilis</name>
    <dbReference type="NCBI Taxonomy" id="983966"/>
    <lineage>
        <taxon>Eukaryota</taxon>
        <taxon>Fungi</taxon>
        <taxon>Dikarya</taxon>
        <taxon>Ascomycota</taxon>
        <taxon>Saccharomycotina</taxon>
        <taxon>Saccharomycetes</taxon>
        <taxon>Phaffomycetales</taxon>
        <taxon>Phaffomycetaceae</taxon>
        <taxon>Cyberlindnera</taxon>
    </lineage>
</organism>
<dbReference type="OrthoDB" id="1707486at2759"/>
<dbReference type="EMBL" id="KV453932">
    <property type="protein sequence ID" value="ODV73052.1"/>
    <property type="molecule type" value="Genomic_DNA"/>
</dbReference>
<feature type="compositionally biased region" description="Acidic residues" evidence="6">
    <location>
        <begin position="157"/>
        <end position="187"/>
    </location>
</feature>
<dbReference type="AlphaFoldDB" id="A0A1E4S0N0"/>
<dbReference type="GO" id="GO:0046982">
    <property type="term" value="F:protein heterodimerization activity"/>
    <property type="evidence" value="ECO:0007669"/>
    <property type="project" value="InterPro"/>
</dbReference>
<dbReference type="SUPFAM" id="SSF47113">
    <property type="entry name" value="Histone-fold"/>
    <property type="match status" value="1"/>
</dbReference>
<dbReference type="OMA" id="NTYRRKV"/>
<keyword evidence="9" id="KW-1185">Reference proteome</keyword>
<evidence type="ECO:0000256" key="3">
    <source>
        <dbReference type="ARBA" id="ARBA00023242"/>
    </source>
</evidence>
<feature type="region of interest" description="Disordered" evidence="6">
    <location>
        <begin position="132"/>
        <end position="217"/>
    </location>
</feature>
<dbReference type="GO" id="GO:0006272">
    <property type="term" value="P:leading strand elongation"/>
    <property type="evidence" value="ECO:0007669"/>
    <property type="project" value="TreeGrafter"/>
</dbReference>
<feature type="compositionally biased region" description="Acidic residues" evidence="6">
    <location>
        <begin position="207"/>
        <end position="217"/>
    </location>
</feature>
<keyword evidence="2" id="KW-0235">DNA replication</keyword>
<accession>A0A1E4S0N0</accession>
<dbReference type="GO" id="GO:0031507">
    <property type="term" value="P:heterochromatin formation"/>
    <property type="evidence" value="ECO:0007669"/>
    <property type="project" value="TreeGrafter"/>
</dbReference>
<dbReference type="Pfam" id="PF00808">
    <property type="entry name" value="CBFD_NFYB_HMF"/>
    <property type="match status" value="1"/>
</dbReference>
<evidence type="ECO:0000256" key="6">
    <source>
        <dbReference type="SAM" id="MobiDB-lite"/>
    </source>
</evidence>
<dbReference type="STRING" id="983966.A0A1E4S0N0"/>
<dbReference type="Proteomes" id="UP000094389">
    <property type="component" value="Unassembled WGS sequence"/>
</dbReference>
<comment type="subcellular location">
    <subcellularLocation>
        <location evidence="1">Nucleus</location>
    </subcellularLocation>
</comment>
<dbReference type="PANTHER" id="PTHR46172">
    <property type="entry name" value="DNA POLYMERASE EPSILON SUBUNIT 3"/>
    <property type="match status" value="1"/>
</dbReference>
<evidence type="ECO:0000256" key="2">
    <source>
        <dbReference type="ARBA" id="ARBA00022705"/>
    </source>
</evidence>
<dbReference type="GeneID" id="30989614"/>
<evidence type="ECO:0000313" key="8">
    <source>
        <dbReference type="EMBL" id="ODV73052.1"/>
    </source>
</evidence>
<feature type="domain" description="Transcription factor CBF/NF-Y/archaeal histone" evidence="7">
    <location>
        <begin position="30"/>
        <end position="94"/>
    </location>
</feature>